<name>A0A1M4X4T2_9FIRM</name>
<protein>
    <submittedName>
        <fullName evidence="7">Simple sugar transport system permease protein</fullName>
    </submittedName>
</protein>
<keyword evidence="8" id="KW-1185">Reference proteome</keyword>
<evidence type="ECO:0000256" key="5">
    <source>
        <dbReference type="ARBA" id="ARBA00023136"/>
    </source>
</evidence>
<proteinExistence type="predicted"/>
<feature type="transmembrane region" description="Helical" evidence="6">
    <location>
        <begin position="95"/>
        <end position="115"/>
    </location>
</feature>
<evidence type="ECO:0000256" key="2">
    <source>
        <dbReference type="ARBA" id="ARBA00022475"/>
    </source>
</evidence>
<dbReference type="GeneID" id="90994118"/>
<evidence type="ECO:0000256" key="6">
    <source>
        <dbReference type="SAM" id="Phobius"/>
    </source>
</evidence>
<dbReference type="InterPro" id="IPR001851">
    <property type="entry name" value="ABC_transp_permease"/>
</dbReference>
<keyword evidence="7" id="KW-0762">Sugar transport</keyword>
<keyword evidence="4 6" id="KW-1133">Transmembrane helix</keyword>
<dbReference type="STRING" id="1123404.SAMN02745784_02120"/>
<feature type="transmembrane region" description="Helical" evidence="6">
    <location>
        <begin position="271"/>
        <end position="289"/>
    </location>
</feature>
<dbReference type="Pfam" id="PF02653">
    <property type="entry name" value="BPD_transp_2"/>
    <property type="match status" value="1"/>
</dbReference>
<evidence type="ECO:0000313" key="8">
    <source>
        <dbReference type="Proteomes" id="UP000184114"/>
    </source>
</evidence>
<evidence type="ECO:0000256" key="1">
    <source>
        <dbReference type="ARBA" id="ARBA00004651"/>
    </source>
</evidence>
<dbReference type="GO" id="GO:0022857">
    <property type="term" value="F:transmembrane transporter activity"/>
    <property type="evidence" value="ECO:0007669"/>
    <property type="project" value="InterPro"/>
</dbReference>
<feature type="transmembrane region" description="Helical" evidence="6">
    <location>
        <begin position="188"/>
        <end position="210"/>
    </location>
</feature>
<gene>
    <name evidence="7" type="ORF">SAMN02745784_02120</name>
</gene>
<feature type="transmembrane region" description="Helical" evidence="6">
    <location>
        <begin position="12"/>
        <end position="30"/>
    </location>
</feature>
<sequence length="348" mass="37303">MDFKKIYKKIGFPRLIISAFLIVLLIAAAMLNIPLSGIWKDIFTRFGMNAILVLAMVPSIQSGIGINFNLPLGVIFGLIGALISIELGLTGWTSFFVALAIAIPLAVIAGYLYGLMLNKVKGQEMTVGNYVGYSIVSFMCIFWLVAPFRNPELTWAMGGSGLRVTLSLESSMAGLLDKSLNPEWLPEWLKIIPIGLILFFALLAGIVWIFSKSKSGTAMKVAGSSEAFATSNGVNVDRQRLLGIVLSTVLAAIGIIVYSQSFGFLQLYNSPLYVALPAAASILIGGATLQKAKIIHVVIGTFLFQGLLVVALPVINILSEGSMAEIIRIIISNGIILYALTRKAGDAA</sequence>
<feature type="transmembrane region" description="Helical" evidence="6">
    <location>
        <begin position="72"/>
        <end position="89"/>
    </location>
</feature>
<reference evidence="8" key="1">
    <citation type="submission" date="2016-11" db="EMBL/GenBank/DDBJ databases">
        <authorList>
            <person name="Varghese N."/>
            <person name="Submissions S."/>
        </authorList>
    </citation>
    <scope>NUCLEOTIDE SEQUENCE [LARGE SCALE GENOMIC DNA]</scope>
    <source>
        <strain evidence="8">DSM 18095</strain>
    </source>
</reference>
<accession>A0A1M4X4T2</accession>
<feature type="transmembrane region" description="Helical" evidence="6">
    <location>
        <begin position="127"/>
        <end position="146"/>
    </location>
</feature>
<dbReference type="GO" id="GO:0005886">
    <property type="term" value="C:plasma membrane"/>
    <property type="evidence" value="ECO:0007669"/>
    <property type="project" value="UniProtKB-SubCell"/>
</dbReference>
<dbReference type="PANTHER" id="PTHR32196">
    <property type="entry name" value="ABC TRANSPORTER PERMEASE PROTEIN YPHD-RELATED-RELATED"/>
    <property type="match status" value="1"/>
</dbReference>
<comment type="subcellular location">
    <subcellularLocation>
        <location evidence="1">Cell membrane</location>
        <topology evidence="1">Multi-pass membrane protein</topology>
    </subcellularLocation>
</comment>
<feature type="transmembrane region" description="Helical" evidence="6">
    <location>
        <begin position="241"/>
        <end position="259"/>
    </location>
</feature>
<keyword evidence="5 6" id="KW-0472">Membrane</keyword>
<dbReference type="EMBL" id="FQTY01000009">
    <property type="protein sequence ID" value="SHE88494.1"/>
    <property type="molecule type" value="Genomic_DNA"/>
</dbReference>
<keyword evidence="3 6" id="KW-0812">Transmembrane</keyword>
<dbReference type="RefSeq" id="WP_072976197.1">
    <property type="nucleotide sequence ID" value="NZ_FQTY01000009.1"/>
</dbReference>
<evidence type="ECO:0000313" key="7">
    <source>
        <dbReference type="EMBL" id="SHE88494.1"/>
    </source>
</evidence>
<feature type="transmembrane region" description="Helical" evidence="6">
    <location>
        <begin position="294"/>
        <end position="315"/>
    </location>
</feature>
<evidence type="ECO:0000256" key="4">
    <source>
        <dbReference type="ARBA" id="ARBA00022989"/>
    </source>
</evidence>
<dbReference type="AlphaFoldDB" id="A0A1M4X4T2"/>
<evidence type="ECO:0000256" key="3">
    <source>
        <dbReference type="ARBA" id="ARBA00022692"/>
    </source>
</evidence>
<keyword evidence="2" id="KW-1003">Cell membrane</keyword>
<feature type="transmembrane region" description="Helical" evidence="6">
    <location>
        <begin position="321"/>
        <end position="340"/>
    </location>
</feature>
<dbReference type="Proteomes" id="UP000184114">
    <property type="component" value="Unassembled WGS sequence"/>
</dbReference>
<keyword evidence="7" id="KW-0813">Transport</keyword>
<organism evidence="7 8">
    <name type="scientific">Tissierella praeacuta DSM 18095</name>
    <dbReference type="NCBI Taxonomy" id="1123404"/>
    <lineage>
        <taxon>Bacteria</taxon>
        <taxon>Bacillati</taxon>
        <taxon>Bacillota</taxon>
        <taxon>Tissierellia</taxon>
        <taxon>Tissierellales</taxon>
        <taxon>Tissierellaceae</taxon>
        <taxon>Tissierella</taxon>
    </lineage>
</organism>
<dbReference type="PANTHER" id="PTHR32196:SF15">
    <property type="entry name" value="SUGAR ABC TRANSPORTER PERMEASE PROTEIN"/>
    <property type="match status" value="1"/>
</dbReference>